<dbReference type="InterPro" id="IPR050167">
    <property type="entry name" value="Ser_Thr_protein_kinase"/>
</dbReference>
<dbReference type="FunFam" id="3.30.200.20:FF:000081">
    <property type="entry name" value="Octicosapeptide/phox/Bem1p domain kinase superfamily protein"/>
    <property type="match status" value="1"/>
</dbReference>
<evidence type="ECO:0000256" key="2">
    <source>
        <dbReference type="ARBA" id="ARBA00022679"/>
    </source>
</evidence>
<feature type="compositionally biased region" description="Basic and acidic residues" evidence="7">
    <location>
        <begin position="111"/>
        <end position="123"/>
    </location>
</feature>
<dbReference type="SUPFAM" id="SSF54277">
    <property type="entry name" value="CAD &amp; PB1 domains"/>
    <property type="match status" value="1"/>
</dbReference>
<keyword evidence="1" id="KW-0723">Serine/threonine-protein kinase</keyword>
<evidence type="ECO:0000256" key="4">
    <source>
        <dbReference type="ARBA" id="ARBA00022777"/>
    </source>
</evidence>
<dbReference type="EMBL" id="CP144693">
    <property type="protein sequence ID" value="WVZ00066.1"/>
    <property type="molecule type" value="Genomic_DNA"/>
</dbReference>
<dbReference type="InterPro" id="IPR011009">
    <property type="entry name" value="Kinase-like_dom_sf"/>
</dbReference>
<dbReference type="FunFam" id="3.10.20.90:FF:000058">
    <property type="entry name" value="Octicosapeptide/phox/Bem1p domain kinase superfamily protein"/>
    <property type="match status" value="1"/>
</dbReference>
<feature type="region of interest" description="Disordered" evidence="7">
    <location>
        <begin position="95"/>
        <end position="158"/>
    </location>
</feature>
<protein>
    <recommendedName>
        <fullName evidence="8">Protein kinase domain-containing protein</fullName>
    </recommendedName>
</protein>
<dbReference type="Proteomes" id="UP001374535">
    <property type="component" value="Chromosome 8"/>
</dbReference>
<feature type="binding site" evidence="6">
    <location>
        <position position="1043"/>
    </location>
    <ligand>
        <name>ATP</name>
        <dbReference type="ChEBI" id="CHEBI:30616"/>
    </ligand>
</feature>
<evidence type="ECO:0000256" key="1">
    <source>
        <dbReference type="ARBA" id="ARBA00022527"/>
    </source>
</evidence>
<name>A0AAQ3N0H4_VIGMU</name>
<feature type="compositionally biased region" description="Polar residues" evidence="7">
    <location>
        <begin position="99"/>
        <end position="110"/>
    </location>
</feature>
<dbReference type="PANTHER" id="PTHR23257:SF957">
    <property type="entry name" value="F3O9.7 PROTEIN-RELATED"/>
    <property type="match status" value="1"/>
</dbReference>
<feature type="compositionally biased region" description="Polar residues" evidence="7">
    <location>
        <begin position="759"/>
        <end position="774"/>
    </location>
</feature>
<gene>
    <name evidence="9" type="ORF">V8G54_026135</name>
</gene>
<keyword evidence="3 6" id="KW-0547">Nucleotide-binding</keyword>
<dbReference type="GO" id="GO:0005737">
    <property type="term" value="C:cytoplasm"/>
    <property type="evidence" value="ECO:0007669"/>
    <property type="project" value="TreeGrafter"/>
</dbReference>
<keyword evidence="2" id="KW-0808">Transferase</keyword>
<dbReference type="Gene3D" id="3.30.200.20">
    <property type="entry name" value="Phosphorylase Kinase, domain 1"/>
    <property type="match status" value="1"/>
</dbReference>
<evidence type="ECO:0000256" key="3">
    <source>
        <dbReference type="ARBA" id="ARBA00022741"/>
    </source>
</evidence>
<evidence type="ECO:0000259" key="8">
    <source>
        <dbReference type="PROSITE" id="PS50011"/>
    </source>
</evidence>
<dbReference type="PANTHER" id="PTHR23257">
    <property type="entry name" value="SERINE-THREONINE PROTEIN KINASE"/>
    <property type="match status" value="1"/>
</dbReference>
<evidence type="ECO:0000313" key="9">
    <source>
        <dbReference type="EMBL" id="WVZ00066.1"/>
    </source>
</evidence>
<dbReference type="PROSITE" id="PS00108">
    <property type="entry name" value="PROTEIN_KINASE_ST"/>
    <property type="match status" value="1"/>
</dbReference>
<dbReference type="Gene3D" id="1.10.510.10">
    <property type="entry name" value="Transferase(Phosphotransferase) domain 1"/>
    <property type="match status" value="1"/>
</dbReference>
<dbReference type="CDD" id="cd06410">
    <property type="entry name" value="PB1_UP2"/>
    <property type="match status" value="1"/>
</dbReference>
<dbReference type="GO" id="GO:0004674">
    <property type="term" value="F:protein serine/threonine kinase activity"/>
    <property type="evidence" value="ECO:0007669"/>
    <property type="project" value="UniProtKB-KW"/>
</dbReference>
<feature type="compositionally biased region" description="Polar residues" evidence="7">
    <location>
        <begin position="124"/>
        <end position="148"/>
    </location>
</feature>
<dbReference type="GO" id="GO:0005524">
    <property type="term" value="F:ATP binding"/>
    <property type="evidence" value="ECO:0007669"/>
    <property type="project" value="UniProtKB-UniRule"/>
</dbReference>
<dbReference type="InterPro" id="IPR001245">
    <property type="entry name" value="Ser-Thr/Tyr_kinase_cat_dom"/>
</dbReference>
<feature type="compositionally biased region" description="Polar residues" evidence="7">
    <location>
        <begin position="1"/>
        <end position="10"/>
    </location>
</feature>
<dbReference type="InterPro" id="IPR000719">
    <property type="entry name" value="Prot_kinase_dom"/>
</dbReference>
<proteinExistence type="predicted"/>
<sequence>MQKHQYNSMESRTEEFHSAQQLVPQDHRDGMHINARPPAYNVSENKPVLNYSIQTGEEFALEFMRDRVNLRKPPFPNVVGDPNYSTGYMELKGILGHSGSESGSDISVLTKTEKGPKEFDRRNSSQNPDRSNYGSARSIPRTSSNQESYRVLHGTAPSSASEISSMKMKVLCSFGGKILPRPSDGKLRYVGGETRIISIRRDIRLPELMQKTSLIYSEPHVIKYQLPGEDLDALVSVSSDEDLRNMMEECHDLQGERGSTKLRMFLFSINDLDDTQFGIGSIDGDSEIQYVVAVNGMSMGSRNNSILHAAGGSTNNLHELSEQNNERETNRVLMDSFGVSGSSLTDNVKSSLTIQSSQQMLPISSSAFETHPLFYDEPVIHQGEASQYPLQHGLGPSNHSARNLGEIPVSVPIQSFVNQGIMNDGQTSSELQVQVSAMPDMLVKRKGDNFIHTGNDPGKVFPLETPYPIASLPFEGNLHANLPEAPVTAALSEGLHPAVPSKNKGKHQQSEDAYSLIGSMNRTQTPKSGEDDFYTTPTDAFSRAQVDAESNVIDFGSLEPPPLPNRVYYSERIPREQEDLLNRSTKSDDAYGSHLLMSDLLSDFSQKNSETESSDILHGGNMSNQNIMSRSAPKPLQVDGNTIDDGFAPPPTYKQWPDATNKLNSKLSLPVNSELKQVLVDNKVTGTEDQILHSENDANRSKDNHNILLVDGPKGTGHLAFHQVLPVDHNLNVVSKPPDLNLVEVSTRELDNGKVQAVSFPSTGNTGQDDSQNFPPEVKPRPTAQGDILIDIEDRFPRDILHDMFSKAILSEDSSSNGPLPADRAGLSSHMDNHEPKRWSYFQNLAQEGFDNVSLIDQDYLDFSSAVSKVPDGDSNSQQSAALLADGALAGHKESHLNFGGDENQKNVPVTTKTESTLLQQKYEHSQLKGNENKNMDAIMENIRPQESEYLEDDQNEARNVDLAGTFDISTVQHAFSTEMMAMHILYKFVSVILTRRTSVLDDGFFIKNDDLEELRELGSGTFGTVYHGKWRGSDVAIKRIKKSCFAGRSSEQERLTIEFWREADILSKLHHPNVVAFYGVVQDGPGATLATVTEYMVDGSLRNVLLRKDRLIIAMDAAFGMEYLHSKNIVHFDLKCDNLLVNLKDPLRPICKVGDFGLSKIKRNTLVSGGVRGTLPWMAPELLNGSSNKVSEKVDVFSFGIVLWEILTGEEPYANMHYGAIIGGIVNNTLRPTIPSYCDLEWKTLMEQCWAPNPAVRPSFTEIARRLRVMSAAAIQNKGQFSGPAHFVVDCCEYQNL</sequence>
<dbReference type="InterPro" id="IPR008271">
    <property type="entry name" value="Ser/Thr_kinase_AS"/>
</dbReference>
<keyword evidence="10" id="KW-1185">Reference proteome</keyword>
<dbReference type="SUPFAM" id="SSF56112">
    <property type="entry name" value="Protein kinase-like (PK-like)"/>
    <property type="match status" value="1"/>
</dbReference>
<accession>A0AAQ3N0H4</accession>
<dbReference type="InterPro" id="IPR000270">
    <property type="entry name" value="PB1_dom"/>
</dbReference>
<dbReference type="PROSITE" id="PS50011">
    <property type="entry name" value="PROTEIN_KINASE_DOM"/>
    <property type="match status" value="1"/>
</dbReference>
<dbReference type="GO" id="GO:0007165">
    <property type="term" value="P:signal transduction"/>
    <property type="evidence" value="ECO:0007669"/>
    <property type="project" value="TreeGrafter"/>
</dbReference>
<keyword evidence="4" id="KW-0418">Kinase</keyword>
<dbReference type="Pfam" id="PF07714">
    <property type="entry name" value="PK_Tyr_Ser-Thr"/>
    <property type="match status" value="1"/>
</dbReference>
<organism evidence="9 10">
    <name type="scientific">Vigna mungo</name>
    <name type="common">Black gram</name>
    <name type="synonym">Phaseolus mungo</name>
    <dbReference type="NCBI Taxonomy" id="3915"/>
    <lineage>
        <taxon>Eukaryota</taxon>
        <taxon>Viridiplantae</taxon>
        <taxon>Streptophyta</taxon>
        <taxon>Embryophyta</taxon>
        <taxon>Tracheophyta</taxon>
        <taxon>Spermatophyta</taxon>
        <taxon>Magnoliopsida</taxon>
        <taxon>eudicotyledons</taxon>
        <taxon>Gunneridae</taxon>
        <taxon>Pentapetalae</taxon>
        <taxon>rosids</taxon>
        <taxon>fabids</taxon>
        <taxon>Fabales</taxon>
        <taxon>Fabaceae</taxon>
        <taxon>Papilionoideae</taxon>
        <taxon>50 kb inversion clade</taxon>
        <taxon>NPAAA clade</taxon>
        <taxon>indigoferoid/millettioid clade</taxon>
        <taxon>Phaseoleae</taxon>
        <taxon>Vigna</taxon>
    </lineage>
</organism>
<dbReference type="SMART" id="SM00666">
    <property type="entry name" value="PB1"/>
    <property type="match status" value="1"/>
</dbReference>
<evidence type="ECO:0000256" key="6">
    <source>
        <dbReference type="PROSITE-ProRule" id="PRU10141"/>
    </source>
</evidence>
<feature type="region of interest" description="Disordered" evidence="7">
    <location>
        <begin position="812"/>
        <end position="831"/>
    </location>
</feature>
<dbReference type="Gene3D" id="3.10.20.90">
    <property type="entry name" value="Phosphatidylinositol 3-kinase Catalytic Subunit, Chain A, domain 1"/>
    <property type="match status" value="1"/>
</dbReference>
<reference evidence="9 10" key="1">
    <citation type="journal article" date="2023" name="Life. Sci Alliance">
        <title>Evolutionary insights into 3D genome organization and epigenetic landscape of Vigna mungo.</title>
        <authorList>
            <person name="Junaid A."/>
            <person name="Singh B."/>
            <person name="Bhatia S."/>
        </authorList>
    </citation>
    <scope>NUCLEOTIDE SEQUENCE [LARGE SCALE GENOMIC DNA]</scope>
    <source>
        <strain evidence="9">Urdbean</strain>
    </source>
</reference>
<evidence type="ECO:0000256" key="7">
    <source>
        <dbReference type="SAM" id="MobiDB-lite"/>
    </source>
</evidence>
<feature type="region of interest" description="Disordered" evidence="7">
    <location>
        <begin position="1"/>
        <end position="20"/>
    </location>
</feature>
<dbReference type="PROSITE" id="PS00107">
    <property type="entry name" value="PROTEIN_KINASE_ATP"/>
    <property type="match status" value="1"/>
</dbReference>
<evidence type="ECO:0000256" key="5">
    <source>
        <dbReference type="ARBA" id="ARBA00022840"/>
    </source>
</evidence>
<feature type="region of interest" description="Disordered" evidence="7">
    <location>
        <begin position="759"/>
        <end position="783"/>
    </location>
</feature>
<dbReference type="InterPro" id="IPR017441">
    <property type="entry name" value="Protein_kinase_ATP_BS"/>
</dbReference>
<keyword evidence="5 6" id="KW-0067">ATP-binding</keyword>
<dbReference type="CDD" id="cd13999">
    <property type="entry name" value="STKc_MAP3K-like"/>
    <property type="match status" value="1"/>
</dbReference>
<evidence type="ECO:0000313" key="10">
    <source>
        <dbReference type="Proteomes" id="UP001374535"/>
    </source>
</evidence>
<dbReference type="SMART" id="SM00220">
    <property type="entry name" value="S_TKc"/>
    <property type="match status" value="1"/>
</dbReference>
<dbReference type="Pfam" id="PF00564">
    <property type="entry name" value="PB1"/>
    <property type="match status" value="1"/>
</dbReference>
<feature type="domain" description="Protein kinase" evidence="8">
    <location>
        <begin position="1012"/>
        <end position="1270"/>
    </location>
</feature>